<name>A0A0J0XVK1_9TREE</name>
<evidence type="ECO:0000256" key="6">
    <source>
        <dbReference type="PIRNR" id="PIRNR015840"/>
    </source>
</evidence>
<feature type="signal peptide" evidence="9">
    <location>
        <begin position="1"/>
        <end position="24"/>
    </location>
</feature>
<evidence type="ECO:0000256" key="8">
    <source>
        <dbReference type="SAM" id="Phobius"/>
    </source>
</evidence>
<keyword evidence="3 8" id="KW-0812">Transmembrane</keyword>
<dbReference type="Proteomes" id="UP000053611">
    <property type="component" value="Unassembled WGS sequence"/>
</dbReference>
<dbReference type="PIRSF" id="PIRSF015840">
    <property type="entry name" value="DUF284_TM_euk"/>
    <property type="match status" value="1"/>
</dbReference>
<dbReference type="GO" id="GO:0005886">
    <property type="term" value="C:plasma membrane"/>
    <property type="evidence" value="ECO:0007669"/>
    <property type="project" value="TreeGrafter"/>
</dbReference>
<dbReference type="AlphaFoldDB" id="A0A0J0XVK1"/>
<sequence>MSANLEVCLLLLLLFCCFRHVGRSGLLTWSRNRPRTKSNGASGPRVRAPADTADPDTAFKQQRLKAWQPILTPKAVLPTLFIIGLIFAPIGALIIWGSGKVTNFTLDYTECDAQPGDGSWAEMPKSKWDYELKTGSPVSKSSINAPKWAFTSNPSGPVGERSQCRIQFDVPYDLGPGVFMYYKLTNYYQNHRRYVNSFDSDQLLGKRRDVSGIDGGNCKPITSEGGKAYYPCGLIANSFFNDTYGTNLVLLNAPNGEQNATYSFTEKNIAWHGIAKQYVARPYVPNDDPTQLLPPPNWAERYPNGYQTLEDIPNLEENEHFHIWMRVAALPTFRKLWMRNDNDIMVAGTYEIVINMNYPVKQFSGTKSVVISTVSWIGGKQPFLGWAYVAAAILCVVLALAGLVRHLIKPRKLGDMSLLSWNQPTQR</sequence>
<comment type="subcellular location">
    <subcellularLocation>
        <location evidence="1">Membrane</location>
        <topology evidence="1">Multi-pass membrane protein</topology>
    </subcellularLocation>
</comment>
<evidence type="ECO:0000256" key="4">
    <source>
        <dbReference type="ARBA" id="ARBA00022989"/>
    </source>
</evidence>
<dbReference type="OrthoDB" id="340608at2759"/>
<organism evidence="10 11">
    <name type="scientific">Cutaneotrichosporon oleaginosum</name>
    <dbReference type="NCBI Taxonomy" id="879819"/>
    <lineage>
        <taxon>Eukaryota</taxon>
        <taxon>Fungi</taxon>
        <taxon>Dikarya</taxon>
        <taxon>Basidiomycota</taxon>
        <taxon>Agaricomycotina</taxon>
        <taxon>Tremellomycetes</taxon>
        <taxon>Trichosporonales</taxon>
        <taxon>Trichosporonaceae</taxon>
        <taxon>Cutaneotrichosporon</taxon>
    </lineage>
</organism>
<dbReference type="InterPro" id="IPR005045">
    <property type="entry name" value="CDC50/LEM3_fam"/>
</dbReference>
<evidence type="ECO:0000256" key="2">
    <source>
        <dbReference type="ARBA" id="ARBA00009457"/>
    </source>
</evidence>
<dbReference type="GO" id="GO:0005794">
    <property type="term" value="C:Golgi apparatus"/>
    <property type="evidence" value="ECO:0007669"/>
    <property type="project" value="TreeGrafter"/>
</dbReference>
<dbReference type="GO" id="GO:0045332">
    <property type="term" value="P:phospholipid translocation"/>
    <property type="evidence" value="ECO:0007669"/>
    <property type="project" value="UniProtKB-UniRule"/>
</dbReference>
<gene>
    <name evidence="10" type="ORF">CC85DRAFT_295327</name>
</gene>
<evidence type="ECO:0000256" key="7">
    <source>
        <dbReference type="SAM" id="MobiDB-lite"/>
    </source>
</evidence>
<keyword evidence="4 8" id="KW-1133">Transmembrane helix</keyword>
<dbReference type="STRING" id="879819.A0A0J0XVK1"/>
<keyword evidence="9" id="KW-0732">Signal</keyword>
<evidence type="ECO:0000256" key="9">
    <source>
        <dbReference type="SAM" id="SignalP"/>
    </source>
</evidence>
<evidence type="ECO:0000313" key="11">
    <source>
        <dbReference type="Proteomes" id="UP000053611"/>
    </source>
</evidence>
<feature type="transmembrane region" description="Helical" evidence="8">
    <location>
        <begin position="75"/>
        <end position="96"/>
    </location>
</feature>
<dbReference type="Pfam" id="PF03381">
    <property type="entry name" value="CDC50"/>
    <property type="match status" value="1"/>
</dbReference>
<dbReference type="PANTHER" id="PTHR10926">
    <property type="entry name" value="CELL CYCLE CONTROL PROTEIN 50"/>
    <property type="match status" value="1"/>
</dbReference>
<evidence type="ECO:0000313" key="10">
    <source>
        <dbReference type="EMBL" id="KLT45091.1"/>
    </source>
</evidence>
<keyword evidence="5 6" id="KW-0472">Membrane</keyword>
<feature type="region of interest" description="Disordered" evidence="7">
    <location>
        <begin position="33"/>
        <end position="53"/>
    </location>
</feature>
<dbReference type="PANTHER" id="PTHR10926:SF0">
    <property type="entry name" value="CDC50, ISOFORM A"/>
    <property type="match status" value="1"/>
</dbReference>
<evidence type="ECO:0000256" key="5">
    <source>
        <dbReference type="ARBA" id="ARBA00023136"/>
    </source>
</evidence>
<dbReference type="RefSeq" id="XP_018281582.1">
    <property type="nucleotide sequence ID" value="XM_018424931.1"/>
</dbReference>
<dbReference type="EMBL" id="KQ087183">
    <property type="protein sequence ID" value="KLT45091.1"/>
    <property type="molecule type" value="Genomic_DNA"/>
</dbReference>
<proteinExistence type="inferred from homology"/>
<accession>A0A0J0XVK1</accession>
<reference evidence="10 11" key="1">
    <citation type="submission" date="2015-03" db="EMBL/GenBank/DDBJ databases">
        <title>Genomics and transcriptomics of the oil-accumulating basidiomycete yeast T. oleaginosus allow insights into substrate utilization and the diverse evolutionary trajectories of mating systems in fungi.</title>
        <authorList>
            <consortium name="DOE Joint Genome Institute"/>
            <person name="Kourist R."/>
            <person name="Kracht O."/>
            <person name="Bracharz F."/>
            <person name="Lipzen A."/>
            <person name="Nolan M."/>
            <person name="Ohm R."/>
            <person name="Grigoriev I."/>
            <person name="Sun S."/>
            <person name="Heitman J."/>
            <person name="Bruck T."/>
            <person name="Nowrousian M."/>
        </authorList>
    </citation>
    <scope>NUCLEOTIDE SEQUENCE [LARGE SCALE GENOMIC DNA]</scope>
    <source>
        <strain evidence="10 11">IBC0246</strain>
    </source>
</reference>
<feature type="transmembrane region" description="Helical" evidence="8">
    <location>
        <begin position="386"/>
        <end position="408"/>
    </location>
</feature>
<feature type="chain" id="PRO_5005245593" evidence="9">
    <location>
        <begin position="25"/>
        <end position="427"/>
    </location>
</feature>
<dbReference type="GeneID" id="28985534"/>
<evidence type="ECO:0000256" key="3">
    <source>
        <dbReference type="ARBA" id="ARBA00022692"/>
    </source>
</evidence>
<protein>
    <submittedName>
        <fullName evidence="10">Lem3/Cdc50</fullName>
    </submittedName>
</protein>
<evidence type="ECO:0000256" key="1">
    <source>
        <dbReference type="ARBA" id="ARBA00004141"/>
    </source>
</evidence>
<keyword evidence="11" id="KW-1185">Reference proteome</keyword>
<dbReference type="GO" id="GO:0005783">
    <property type="term" value="C:endoplasmic reticulum"/>
    <property type="evidence" value="ECO:0007669"/>
    <property type="project" value="TreeGrafter"/>
</dbReference>
<comment type="similarity">
    <text evidence="2 6">Belongs to the CDC50/LEM3 family.</text>
</comment>